<keyword evidence="2" id="KW-1185">Reference proteome</keyword>
<feature type="non-terminal residue" evidence="1">
    <location>
        <position position="1"/>
    </location>
</feature>
<dbReference type="AlphaFoldDB" id="A0AAD9X9J4"/>
<reference evidence="1" key="1">
    <citation type="journal article" date="2023" name="Plant J.">
        <title>Genome sequences and population genomics provide insights into the demographic history, inbreeding, and mutation load of two 'living fossil' tree species of Dipteronia.</title>
        <authorList>
            <person name="Feng Y."/>
            <person name="Comes H.P."/>
            <person name="Chen J."/>
            <person name="Zhu S."/>
            <person name="Lu R."/>
            <person name="Zhang X."/>
            <person name="Li P."/>
            <person name="Qiu J."/>
            <person name="Olsen K.M."/>
            <person name="Qiu Y."/>
        </authorList>
    </citation>
    <scope>NUCLEOTIDE SEQUENCE</scope>
    <source>
        <strain evidence="1">KIB01</strain>
    </source>
</reference>
<dbReference type="Proteomes" id="UP001280121">
    <property type="component" value="Unassembled WGS sequence"/>
</dbReference>
<comment type="caution">
    <text evidence="1">The sequence shown here is derived from an EMBL/GenBank/DDBJ whole genome shotgun (WGS) entry which is preliminary data.</text>
</comment>
<dbReference type="EMBL" id="JANJYI010000003">
    <property type="protein sequence ID" value="KAK2655250.1"/>
    <property type="molecule type" value="Genomic_DNA"/>
</dbReference>
<proteinExistence type="predicted"/>
<name>A0AAD9X9J4_9ROSI</name>
<organism evidence="1 2">
    <name type="scientific">Dipteronia dyeriana</name>
    <dbReference type="NCBI Taxonomy" id="168575"/>
    <lineage>
        <taxon>Eukaryota</taxon>
        <taxon>Viridiplantae</taxon>
        <taxon>Streptophyta</taxon>
        <taxon>Embryophyta</taxon>
        <taxon>Tracheophyta</taxon>
        <taxon>Spermatophyta</taxon>
        <taxon>Magnoliopsida</taxon>
        <taxon>eudicotyledons</taxon>
        <taxon>Gunneridae</taxon>
        <taxon>Pentapetalae</taxon>
        <taxon>rosids</taxon>
        <taxon>malvids</taxon>
        <taxon>Sapindales</taxon>
        <taxon>Sapindaceae</taxon>
        <taxon>Hippocastanoideae</taxon>
        <taxon>Acereae</taxon>
        <taxon>Dipteronia</taxon>
    </lineage>
</organism>
<evidence type="ECO:0000313" key="1">
    <source>
        <dbReference type="EMBL" id="KAK2655250.1"/>
    </source>
</evidence>
<sequence length="53" mass="6037">LTSSGYRIGCGSGCQMDQREKYPQIRCGSFIRRNLNFNKEVEMRGCSICAKED</sequence>
<gene>
    <name evidence="1" type="ORF">Ddye_008302</name>
</gene>
<accession>A0AAD9X9J4</accession>
<protein>
    <submittedName>
        <fullName evidence="1">Uncharacterized protein</fullName>
    </submittedName>
</protein>
<evidence type="ECO:0000313" key="2">
    <source>
        <dbReference type="Proteomes" id="UP001280121"/>
    </source>
</evidence>